<feature type="compositionally biased region" description="Polar residues" evidence="1">
    <location>
        <begin position="1"/>
        <end position="30"/>
    </location>
</feature>
<gene>
    <name evidence="2" type="ORF">BKA59DRAFT_515283</name>
</gene>
<dbReference type="EMBL" id="JAGPXF010000006">
    <property type="protein sequence ID" value="KAH7239000.1"/>
    <property type="molecule type" value="Genomic_DNA"/>
</dbReference>
<feature type="region of interest" description="Disordered" evidence="1">
    <location>
        <begin position="1"/>
        <end position="31"/>
    </location>
</feature>
<dbReference type="OrthoDB" id="5099784at2759"/>
<comment type="caution">
    <text evidence="2">The sequence shown here is derived from an EMBL/GenBank/DDBJ whole genome shotgun (WGS) entry which is preliminary data.</text>
</comment>
<dbReference type="AlphaFoldDB" id="A0A8K0W9B3"/>
<evidence type="ECO:0000313" key="2">
    <source>
        <dbReference type="EMBL" id="KAH7239000.1"/>
    </source>
</evidence>
<evidence type="ECO:0000256" key="1">
    <source>
        <dbReference type="SAM" id="MobiDB-lite"/>
    </source>
</evidence>
<protein>
    <submittedName>
        <fullName evidence="2">Uncharacterized protein</fullName>
    </submittedName>
</protein>
<dbReference type="Proteomes" id="UP000813427">
    <property type="component" value="Unassembled WGS sequence"/>
</dbReference>
<accession>A0A8K0W9B3</accession>
<keyword evidence="3" id="KW-1185">Reference proteome</keyword>
<sequence length="104" mass="11691">MSNTNNSSASNPIKSRRTSSTASNESTLSNHEIEYMALRDEHLSYEDDAEFHNFIDALDRVDSLVTEQAQALRRGRKESISRVFNGLNNKLRRQSTLGSTTGLE</sequence>
<evidence type="ECO:0000313" key="3">
    <source>
        <dbReference type="Proteomes" id="UP000813427"/>
    </source>
</evidence>
<proteinExistence type="predicted"/>
<name>A0A8K0W9B3_9HYPO</name>
<organism evidence="2 3">
    <name type="scientific">Fusarium tricinctum</name>
    <dbReference type="NCBI Taxonomy" id="61284"/>
    <lineage>
        <taxon>Eukaryota</taxon>
        <taxon>Fungi</taxon>
        <taxon>Dikarya</taxon>
        <taxon>Ascomycota</taxon>
        <taxon>Pezizomycotina</taxon>
        <taxon>Sordariomycetes</taxon>
        <taxon>Hypocreomycetidae</taxon>
        <taxon>Hypocreales</taxon>
        <taxon>Nectriaceae</taxon>
        <taxon>Fusarium</taxon>
        <taxon>Fusarium tricinctum species complex</taxon>
    </lineage>
</organism>
<reference evidence="2" key="1">
    <citation type="journal article" date="2021" name="Nat. Commun.">
        <title>Genetic determinants of endophytism in the Arabidopsis root mycobiome.</title>
        <authorList>
            <person name="Mesny F."/>
            <person name="Miyauchi S."/>
            <person name="Thiergart T."/>
            <person name="Pickel B."/>
            <person name="Atanasova L."/>
            <person name="Karlsson M."/>
            <person name="Huettel B."/>
            <person name="Barry K.W."/>
            <person name="Haridas S."/>
            <person name="Chen C."/>
            <person name="Bauer D."/>
            <person name="Andreopoulos W."/>
            <person name="Pangilinan J."/>
            <person name="LaButti K."/>
            <person name="Riley R."/>
            <person name="Lipzen A."/>
            <person name="Clum A."/>
            <person name="Drula E."/>
            <person name="Henrissat B."/>
            <person name="Kohler A."/>
            <person name="Grigoriev I.V."/>
            <person name="Martin F.M."/>
            <person name="Hacquard S."/>
        </authorList>
    </citation>
    <scope>NUCLEOTIDE SEQUENCE</scope>
    <source>
        <strain evidence="2">MPI-SDFR-AT-0068</strain>
    </source>
</reference>